<organism evidence="1 2">
    <name type="scientific">Trinickia dinghuensis</name>
    <dbReference type="NCBI Taxonomy" id="2291023"/>
    <lineage>
        <taxon>Bacteria</taxon>
        <taxon>Pseudomonadati</taxon>
        <taxon>Pseudomonadota</taxon>
        <taxon>Betaproteobacteria</taxon>
        <taxon>Burkholderiales</taxon>
        <taxon>Burkholderiaceae</taxon>
        <taxon>Trinickia</taxon>
    </lineage>
</organism>
<keyword evidence="2" id="KW-1185">Reference proteome</keyword>
<dbReference type="EMBL" id="QRGA01000008">
    <property type="protein sequence ID" value="RDU97862.1"/>
    <property type="molecule type" value="Genomic_DNA"/>
</dbReference>
<dbReference type="RefSeq" id="WP_115534389.1">
    <property type="nucleotide sequence ID" value="NZ_QRGA01000008.1"/>
</dbReference>
<name>A0A3D8JYG9_9BURK</name>
<evidence type="ECO:0000313" key="1">
    <source>
        <dbReference type="EMBL" id="RDU97862.1"/>
    </source>
</evidence>
<dbReference type="AlphaFoldDB" id="A0A3D8JYG9"/>
<proteinExistence type="predicted"/>
<gene>
    <name evidence="1" type="ORF">DWV00_15015</name>
</gene>
<evidence type="ECO:0000313" key="2">
    <source>
        <dbReference type="Proteomes" id="UP000256838"/>
    </source>
</evidence>
<accession>A0A3D8JYG9</accession>
<protein>
    <submittedName>
        <fullName evidence="1">Uncharacterized protein</fullName>
    </submittedName>
</protein>
<dbReference type="Proteomes" id="UP000256838">
    <property type="component" value="Unassembled WGS sequence"/>
</dbReference>
<sequence>MMIEGAPRYFAKDKLTTATQAGVITFANIDEKDAQEAGAYRWPASQGGQPWPEWRACSQLQIVSLHFKMLHWIAN</sequence>
<comment type="caution">
    <text evidence="1">The sequence shown here is derived from an EMBL/GenBank/DDBJ whole genome shotgun (WGS) entry which is preliminary data.</text>
</comment>
<reference evidence="1 2" key="1">
    <citation type="submission" date="2018-08" db="EMBL/GenBank/DDBJ databases">
        <title>Paraburkholderia sp. DHOM06 isolated from forest soil.</title>
        <authorList>
            <person name="Gao Z.-H."/>
            <person name="Qiu L.-H."/>
        </authorList>
    </citation>
    <scope>NUCLEOTIDE SEQUENCE [LARGE SCALE GENOMIC DNA]</scope>
    <source>
        <strain evidence="1 2">DHOM06</strain>
    </source>
</reference>